<evidence type="ECO:0000313" key="1">
    <source>
        <dbReference type="EMBL" id="MDD2116155.1"/>
    </source>
</evidence>
<dbReference type="GO" id="GO:0043041">
    <property type="term" value="P:amino acid activation for nonribosomal peptide biosynthetic process"/>
    <property type="evidence" value="ECO:0007669"/>
    <property type="project" value="TreeGrafter"/>
</dbReference>
<dbReference type="AlphaFoldDB" id="A0A9X4DH96"/>
<feature type="non-terminal residue" evidence="1">
    <location>
        <position position="113"/>
    </location>
</feature>
<dbReference type="PANTHER" id="PTHR45527:SF1">
    <property type="entry name" value="FATTY ACID SYNTHASE"/>
    <property type="match status" value="1"/>
</dbReference>
<reference evidence="1" key="1">
    <citation type="submission" date="2022-07" db="EMBL/GenBank/DDBJ databases">
        <title>Multi-strain Analysis of Pseudomonas putida Reveals Metabolic and Genetic Diversity.</title>
        <authorList>
            <person name="Monk J.M."/>
        </authorList>
    </citation>
    <scope>NUCLEOTIDE SEQUENCE</scope>
    <source>
        <strain evidence="1">17633</strain>
    </source>
</reference>
<dbReference type="InterPro" id="IPR045851">
    <property type="entry name" value="AMP-bd_C_sf"/>
</dbReference>
<organism evidence="1 2">
    <name type="scientific">Pseudomonas asiatica</name>
    <dbReference type="NCBI Taxonomy" id="2219225"/>
    <lineage>
        <taxon>Bacteria</taxon>
        <taxon>Pseudomonadati</taxon>
        <taxon>Pseudomonadota</taxon>
        <taxon>Gammaproteobacteria</taxon>
        <taxon>Pseudomonadales</taxon>
        <taxon>Pseudomonadaceae</taxon>
        <taxon>Pseudomonas</taxon>
    </lineage>
</organism>
<sequence>GRPGLTAERFVPNPFDSQGGRLYRSGDLARYGGAGAVEYLGRIDHQVKIRGFRIELGEIEARLQAQANVTQGVVLAQDGPGGKQLVGYVVPADAAVMASTEAQAAEREALRTA</sequence>
<dbReference type="PANTHER" id="PTHR45527">
    <property type="entry name" value="NONRIBOSOMAL PEPTIDE SYNTHETASE"/>
    <property type="match status" value="1"/>
</dbReference>
<dbReference type="Gene3D" id="2.30.38.10">
    <property type="entry name" value="Luciferase, Domain 3"/>
    <property type="match status" value="1"/>
</dbReference>
<dbReference type="GO" id="GO:0031177">
    <property type="term" value="F:phosphopantetheine binding"/>
    <property type="evidence" value="ECO:0007669"/>
    <property type="project" value="TreeGrafter"/>
</dbReference>
<protein>
    <submittedName>
        <fullName evidence="1">AMP-binding protein</fullName>
    </submittedName>
</protein>
<feature type="non-terminal residue" evidence="1">
    <location>
        <position position="1"/>
    </location>
</feature>
<dbReference type="GO" id="GO:0005737">
    <property type="term" value="C:cytoplasm"/>
    <property type="evidence" value="ECO:0007669"/>
    <property type="project" value="TreeGrafter"/>
</dbReference>
<dbReference type="Proteomes" id="UP001150728">
    <property type="component" value="Unassembled WGS sequence"/>
</dbReference>
<accession>A0A9X4DH96</accession>
<name>A0A9X4DH96_9PSED</name>
<evidence type="ECO:0000313" key="2">
    <source>
        <dbReference type="Proteomes" id="UP001150728"/>
    </source>
</evidence>
<comment type="caution">
    <text evidence="1">The sequence shown here is derived from an EMBL/GenBank/DDBJ whole genome shotgun (WGS) entry which is preliminary data.</text>
</comment>
<dbReference type="GO" id="GO:0044550">
    <property type="term" value="P:secondary metabolite biosynthetic process"/>
    <property type="evidence" value="ECO:0007669"/>
    <property type="project" value="TreeGrafter"/>
</dbReference>
<dbReference type="SUPFAM" id="SSF56801">
    <property type="entry name" value="Acetyl-CoA synthetase-like"/>
    <property type="match status" value="1"/>
</dbReference>
<dbReference type="EMBL" id="JANIAM010000129">
    <property type="protein sequence ID" value="MDD2116155.1"/>
    <property type="molecule type" value="Genomic_DNA"/>
</dbReference>
<gene>
    <name evidence="1" type="ORF">NP554_30715</name>
</gene>
<proteinExistence type="predicted"/>
<dbReference type="Gene3D" id="3.30.300.30">
    <property type="match status" value="1"/>
</dbReference>